<gene>
    <name evidence="6" type="ORF">ACFO3Q_05860</name>
</gene>
<feature type="transmembrane region" description="Helical" evidence="4">
    <location>
        <begin position="106"/>
        <end position="126"/>
    </location>
</feature>
<reference evidence="7" key="1">
    <citation type="journal article" date="2019" name="Int. J. Syst. Evol. Microbiol.">
        <title>The Global Catalogue of Microorganisms (GCM) 10K type strain sequencing project: providing services to taxonomists for standard genome sequencing and annotation.</title>
        <authorList>
            <consortium name="The Broad Institute Genomics Platform"/>
            <consortium name="The Broad Institute Genome Sequencing Center for Infectious Disease"/>
            <person name="Wu L."/>
            <person name="Ma J."/>
        </authorList>
    </citation>
    <scope>NUCLEOTIDE SEQUENCE [LARGE SCALE GENOMIC DNA]</scope>
    <source>
        <strain evidence="7">CGMCC 1.13574</strain>
    </source>
</reference>
<organism evidence="6 7">
    <name type="scientific">Coralloluteibacterium thermophilum</name>
    <dbReference type="NCBI Taxonomy" id="2707049"/>
    <lineage>
        <taxon>Bacteria</taxon>
        <taxon>Pseudomonadati</taxon>
        <taxon>Pseudomonadota</taxon>
        <taxon>Gammaproteobacteria</taxon>
        <taxon>Lysobacterales</taxon>
        <taxon>Lysobacteraceae</taxon>
        <taxon>Coralloluteibacterium</taxon>
    </lineage>
</organism>
<feature type="transmembrane region" description="Helical" evidence="4">
    <location>
        <begin position="79"/>
        <end position="100"/>
    </location>
</feature>
<evidence type="ECO:0000313" key="7">
    <source>
        <dbReference type="Proteomes" id="UP001595892"/>
    </source>
</evidence>
<dbReference type="RefSeq" id="WP_377003703.1">
    <property type="nucleotide sequence ID" value="NZ_JBHSGG010000015.1"/>
</dbReference>
<accession>A0ABV9NH49</accession>
<feature type="transmembrane region" description="Helical" evidence="4">
    <location>
        <begin position="135"/>
        <end position="156"/>
    </location>
</feature>
<evidence type="ECO:0000313" key="6">
    <source>
        <dbReference type="EMBL" id="MFC4727692.1"/>
    </source>
</evidence>
<dbReference type="EMBL" id="JBHSGG010000015">
    <property type="protein sequence ID" value="MFC4727692.1"/>
    <property type="molecule type" value="Genomic_DNA"/>
</dbReference>
<dbReference type="InterPro" id="IPR036259">
    <property type="entry name" value="MFS_trans_sf"/>
</dbReference>
<evidence type="ECO:0000256" key="1">
    <source>
        <dbReference type="ARBA" id="ARBA00022692"/>
    </source>
</evidence>
<keyword evidence="7" id="KW-1185">Reference proteome</keyword>
<evidence type="ECO:0000256" key="2">
    <source>
        <dbReference type="ARBA" id="ARBA00022989"/>
    </source>
</evidence>
<comment type="caution">
    <text evidence="6">The sequence shown here is derived from an EMBL/GenBank/DDBJ whole genome shotgun (WGS) entry which is preliminary data.</text>
</comment>
<dbReference type="PANTHER" id="PTHR43596">
    <property type="entry name" value="ADP,ATP CARRIER PROTEIN"/>
    <property type="match status" value="1"/>
</dbReference>
<dbReference type="Proteomes" id="UP001595892">
    <property type="component" value="Unassembled WGS sequence"/>
</dbReference>
<feature type="transmembrane region" description="Helical" evidence="4">
    <location>
        <begin position="196"/>
        <end position="218"/>
    </location>
</feature>
<keyword evidence="3 4" id="KW-0472">Membrane</keyword>
<dbReference type="InterPro" id="IPR020846">
    <property type="entry name" value="MFS_dom"/>
</dbReference>
<feature type="transmembrane region" description="Helical" evidence="4">
    <location>
        <begin position="250"/>
        <end position="269"/>
    </location>
</feature>
<proteinExistence type="predicted"/>
<sequence>MPAPLQRPREALRRIPRSTRAPLVWAFLYFFFLLTGYYVLRPVRDAMGASADVAAVFPTSAIAWFGARGIDLGDFTLQVLFTGTFVAMVVLQPLYGALVSRVPRRVFLPVVYLLFIACLVGFYFAFDSGLPGRGAAFFVFVAVFNLFAVAVFWSFMADVFADHEARAVYGYIGAGGTLGGLLGPELTGLLVGSLGVANMLLISAGFLGLCVLCILMLWPHAGRRTRAAGDAETIGGSVLAGLRLVAREPLLRAIAMLMFFGVGVGTLLYNEQAAIVRALAADDAVAAVTFYSRLDRYINWLVLVIQVLLTRRLLARFGVAKVLLIPAVAVLGGYALLAASPLPILVAIVQVATRAGEFSLGKPARETIYTRVAPEWRYKAKAAIDTVVYRGGDLTFVWLHKALALGGSHVVFGVGFLVAAAMTLGAWRVGREQAKLPA</sequence>
<dbReference type="PROSITE" id="PS50850">
    <property type="entry name" value="MFS"/>
    <property type="match status" value="1"/>
</dbReference>
<evidence type="ECO:0000259" key="5">
    <source>
        <dbReference type="PROSITE" id="PS50850"/>
    </source>
</evidence>
<name>A0ABV9NH49_9GAMM</name>
<keyword evidence="2 4" id="KW-1133">Transmembrane helix</keyword>
<feature type="transmembrane region" description="Helical" evidence="4">
    <location>
        <begin position="322"/>
        <end position="349"/>
    </location>
</feature>
<dbReference type="SUPFAM" id="SSF103473">
    <property type="entry name" value="MFS general substrate transporter"/>
    <property type="match status" value="1"/>
</dbReference>
<feature type="transmembrane region" description="Helical" evidence="4">
    <location>
        <begin position="21"/>
        <end position="40"/>
    </location>
</feature>
<dbReference type="InterPro" id="IPR011701">
    <property type="entry name" value="MFS"/>
</dbReference>
<protein>
    <submittedName>
        <fullName evidence="6">NTP/NDP exchange transporter</fullName>
    </submittedName>
</protein>
<feature type="domain" description="Major facilitator superfamily (MFS) profile" evidence="5">
    <location>
        <begin position="1"/>
        <end position="222"/>
    </location>
</feature>
<evidence type="ECO:0000256" key="3">
    <source>
        <dbReference type="ARBA" id="ARBA00023136"/>
    </source>
</evidence>
<feature type="transmembrane region" description="Helical" evidence="4">
    <location>
        <begin position="402"/>
        <end position="427"/>
    </location>
</feature>
<evidence type="ECO:0000256" key="4">
    <source>
        <dbReference type="SAM" id="Phobius"/>
    </source>
</evidence>
<dbReference type="Gene3D" id="1.20.1250.20">
    <property type="entry name" value="MFS general substrate transporter like domains"/>
    <property type="match status" value="1"/>
</dbReference>
<keyword evidence="1 4" id="KW-0812">Transmembrane</keyword>
<dbReference type="Pfam" id="PF07690">
    <property type="entry name" value="MFS_1"/>
    <property type="match status" value="1"/>
</dbReference>
<dbReference type="PANTHER" id="PTHR43596:SF1">
    <property type="entry name" value="ADP,ATP CARRIER PROTEIN"/>
    <property type="match status" value="1"/>
</dbReference>
<feature type="transmembrane region" description="Helical" evidence="4">
    <location>
        <begin position="297"/>
        <end position="315"/>
    </location>
</feature>